<feature type="region of interest" description="Disordered" evidence="5">
    <location>
        <begin position="492"/>
        <end position="561"/>
    </location>
</feature>
<feature type="region of interest" description="Disordered" evidence="5">
    <location>
        <begin position="308"/>
        <end position="394"/>
    </location>
</feature>
<evidence type="ECO:0000313" key="6">
    <source>
        <dbReference type="EMBL" id="KAB8346021.1"/>
    </source>
</evidence>
<name>A0A5N6KUH3_9ROSI</name>
<accession>A0A5N6KUH3</accession>
<dbReference type="EMBL" id="VIBQ01000013">
    <property type="protein sequence ID" value="KAB8346021.1"/>
    <property type="molecule type" value="Genomic_DNA"/>
</dbReference>
<dbReference type="PANTHER" id="PTHR21277:SF5">
    <property type="entry name" value="TRANSCRIPTIONAL ADAPTER 1"/>
    <property type="match status" value="1"/>
</dbReference>
<organism evidence="6 7">
    <name type="scientific">Carpinus fangiana</name>
    <dbReference type="NCBI Taxonomy" id="176857"/>
    <lineage>
        <taxon>Eukaryota</taxon>
        <taxon>Viridiplantae</taxon>
        <taxon>Streptophyta</taxon>
        <taxon>Embryophyta</taxon>
        <taxon>Tracheophyta</taxon>
        <taxon>Spermatophyta</taxon>
        <taxon>Magnoliopsida</taxon>
        <taxon>eudicotyledons</taxon>
        <taxon>Gunneridae</taxon>
        <taxon>Pentapetalae</taxon>
        <taxon>rosids</taxon>
        <taxon>fabids</taxon>
        <taxon>Fagales</taxon>
        <taxon>Betulaceae</taxon>
        <taxon>Carpinus</taxon>
    </lineage>
</organism>
<feature type="compositionally biased region" description="Low complexity" evidence="5">
    <location>
        <begin position="376"/>
        <end position="394"/>
    </location>
</feature>
<feature type="region of interest" description="Disordered" evidence="5">
    <location>
        <begin position="202"/>
        <end position="229"/>
    </location>
</feature>
<dbReference type="InterPro" id="IPR024738">
    <property type="entry name" value="Hfi1/Tada1"/>
</dbReference>
<dbReference type="PANTHER" id="PTHR21277">
    <property type="entry name" value="TRANSCRIPTIONAL ADAPTER 1"/>
    <property type="match status" value="1"/>
</dbReference>
<sequence length="577" mass="59970">MPDIDINPSALARQDSIANGSTTPVTASKMLSLNTSAQKGAKMAQSVPRAELFPLYTLLKTSIGDDYWLTYKEAVSKFILGALSQDELARQIDPFISSNEQTTNCHNQLICALQSNVLRDPPETSVATWVSANDKPTSVSKPASGDAAEHRLRTEVMQLPPRTRHRLKNVQDESPIPITTSIIAIANAKRPATSTTQASILPTNPATLTPASAAPSLPTPGPSSASGLTKDAEIRRRYAQPLAQEAHDIPALNALTDRILPICYEEGLQSGANAPAACAEFLSMALETMLKGEIGTFLGRVRANAPVSRPPLAPAETTAPAPGLSAPTLAAPSMERTASGAPPSSAPMERTASHRSIEAPSQPPLLSSADEPGLPAPATATATGISTTGLGTTQTSSITTSAFKRQLAHEEALFAQGLVKRTDMGLLPCEVASLAAQGGGRGLPGDLRLAWQLGGEGGQTWWGGLTPWLGQRVASDADGGEEWSYVQDAQGLERPLQLPPSPPDSRDGKAKVGGGGVGTGEVDMPDAVGDVDALGDADSDVDMSDVGDGDGLDGNWVGSGREDHDALASLLDECLAG</sequence>
<proteinExistence type="predicted"/>
<protein>
    <submittedName>
        <fullName evidence="6">Uncharacterized protein</fullName>
    </submittedName>
</protein>
<gene>
    <name evidence="6" type="ORF">FH972_023073</name>
</gene>
<evidence type="ECO:0000313" key="7">
    <source>
        <dbReference type="Proteomes" id="UP000327013"/>
    </source>
</evidence>
<dbReference type="GO" id="GO:0003713">
    <property type="term" value="F:transcription coactivator activity"/>
    <property type="evidence" value="ECO:0007669"/>
    <property type="project" value="TreeGrafter"/>
</dbReference>
<reference evidence="6 7" key="1">
    <citation type="submission" date="2019-06" db="EMBL/GenBank/DDBJ databases">
        <title>A chromosomal-level reference genome of Carpinus fangiana (Coryloideae, Betulaceae).</title>
        <authorList>
            <person name="Yang X."/>
            <person name="Wang Z."/>
            <person name="Zhang L."/>
            <person name="Hao G."/>
            <person name="Liu J."/>
            <person name="Yang Y."/>
        </authorList>
    </citation>
    <scope>NUCLEOTIDE SEQUENCE [LARGE SCALE GENOMIC DNA]</scope>
    <source>
        <strain evidence="6">Cfa_2016G</strain>
        <tissue evidence="6">Leaf</tissue>
    </source>
</reference>
<keyword evidence="7" id="KW-1185">Reference proteome</keyword>
<evidence type="ECO:0000256" key="1">
    <source>
        <dbReference type="ARBA" id="ARBA00004123"/>
    </source>
</evidence>
<dbReference type="GO" id="GO:0006357">
    <property type="term" value="P:regulation of transcription by RNA polymerase II"/>
    <property type="evidence" value="ECO:0007669"/>
    <property type="project" value="TreeGrafter"/>
</dbReference>
<keyword evidence="3" id="KW-0804">Transcription</keyword>
<dbReference type="GO" id="GO:0005634">
    <property type="term" value="C:nucleus"/>
    <property type="evidence" value="ECO:0007669"/>
    <property type="project" value="UniProtKB-SubCell"/>
</dbReference>
<keyword evidence="2" id="KW-0805">Transcription regulation</keyword>
<evidence type="ECO:0000256" key="3">
    <source>
        <dbReference type="ARBA" id="ARBA00023163"/>
    </source>
</evidence>
<dbReference type="Proteomes" id="UP000327013">
    <property type="component" value="Unassembled WGS sequence"/>
</dbReference>
<evidence type="ECO:0000256" key="2">
    <source>
        <dbReference type="ARBA" id="ARBA00023015"/>
    </source>
</evidence>
<evidence type="ECO:0000256" key="5">
    <source>
        <dbReference type="SAM" id="MobiDB-lite"/>
    </source>
</evidence>
<dbReference type="AlphaFoldDB" id="A0A5N6KUH3"/>
<keyword evidence="4" id="KW-0539">Nucleus</keyword>
<dbReference type="OrthoDB" id="10264870at2759"/>
<feature type="compositionally biased region" description="Acidic residues" evidence="5">
    <location>
        <begin position="533"/>
        <end position="551"/>
    </location>
</feature>
<comment type="subcellular location">
    <subcellularLocation>
        <location evidence="1">Nucleus</location>
    </subcellularLocation>
</comment>
<dbReference type="Pfam" id="PF12767">
    <property type="entry name" value="SAGA-Tad1"/>
    <property type="match status" value="1"/>
</dbReference>
<evidence type="ECO:0000256" key="4">
    <source>
        <dbReference type="ARBA" id="ARBA00023242"/>
    </source>
</evidence>
<dbReference type="GO" id="GO:0000124">
    <property type="term" value="C:SAGA complex"/>
    <property type="evidence" value="ECO:0007669"/>
    <property type="project" value="UniProtKB-ARBA"/>
</dbReference>
<comment type="caution">
    <text evidence="6">The sequence shown here is derived from an EMBL/GenBank/DDBJ whole genome shotgun (WGS) entry which is preliminary data.</text>
</comment>